<dbReference type="Pfam" id="PF00023">
    <property type="entry name" value="Ank"/>
    <property type="match status" value="1"/>
</dbReference>
<dbReference type="Proteomes" id="UP000265427">
    <property type="component" value="Unassembled WGS sequence"/>
</dbReference>
<dbReference type="Pfam" id="PF12796">
    <property type="entry name" value="Ank_2"/>
    <property type="match status" value="2"/>
</dbReference>
<dbReference type="VEuPathDB" id="FungiDB:H257_02581"/>
<evidence type="ECO:0000256" key="1">
    <source>
        <dbReference type="ARBA" id="ARBA00022741"/>
    </source>
</evidence>
<dbReference type="InterPro" id="IPR050227">
    <property type="entry name" value="Rab"/>
</dbReference>
<keyword evidence="3" id="KW-0040">ANK repeat</keyword>
<accession>A0A397AQ80</accession>
<dbReference type="PROSITE" id="PS50297">
    <property type="entry name" value="ANK_REP_REGION"/>
    <property type="match status" value="2"/>
</dbReference>
<keyword evidence="2" id="KW-0342">GTP-binding</keyword>
<feature type="region of interest" description="Disordered" evidence="4">
    <location>
        <begin position="230"/>
        <end position="370"/>
    </location>
</feature>
<dbReference type="PRINTS" id="PR00449">
    <property type="entry name" value="RASTRNSFRMNG"/>
</dbReference>
<feature type="repeat" description="ANK" evidence="3">
    <location>
        <begin position="717"/>
        <end position="749"/>
    </location>
</feature>
<feature type="repeat" description="ANK" evidence="3">
    <location>
        <begin position="500"/>
        <end position="532"/>
    </location>
</feature>
<evidence type="ECO:0000256" key="4">
    <source>
        <dbReference type="SAM" id="MobiDB-lite"/>
    </source>
</evidence>
<dbReference type="InterPro" id="IPR036770">
    <property type="entry name" value="Ankyrin_rpt-contain_sf"/>
</dbReference>
<dbReference type="InterPro" id="IPR005225">
    <property type="entry name" value="Small_GTP-bd"/>
</dbReference>
<evidence type="ECO:0000313" key="6">
    <source>
        <dbReference type="Proteomes" id="UP000265427"/>
    </source>
</evidence>
<feature type="compositionally biased region" description="Basic and acidic residues" evidence="4">
    <location>
        <begin position="285"/>
        <end position="299"/>
    </location>
</feature>
<dbReference type="SMART" id="SM00174">
    <property type="entry name" value="RHO"/>
    <property type="match status" value="1"/>
</dbReference>
<evidence type="ECO:0000256" key="3">
    <source>
        <dbReference type="PROSITE-ProRule" id="PRU00023"/>
    </source>
</evidence>
<dbReference type="PROSITE" id="PS50088">
    <property type="entry name" value="ANK_REPEAT"/>
    <property type="match status" value="3"/>
</dbReference>
<dbReference type="Pfam" id="PF00071">
    <property type="entry name" value="Ras"/>
    <property type="match status" value="1"/>
</dbReference>
<dbReference type="SUPFAM" id="SSF52540">
    <property type="entry name" value="P-loop containing nucleoside triphosphate hydrolases"/>
    <property type="match status" value="1"/>
</dbReference>
<feature type="region of interest" description="Disordered" evidence="4">
    <location>
        <begin position="909"/>
        <end position="929"/>
    </location>
</feature>
<comment type="caution">
    <text evidence="5">The sequence shown here is derived from an EMBL/GenBank/DDBJ whole genome shotgun (WGS) entry which is preliminary data.</text>
</comment>
<dbReference type="PROSITE" id="PS51420">
    <property type="entry name" value="RHO"/>
    <property type="match status" value="1"/>
</dbReference>
<dbReference type="SMART" id="SM00173">
    <property type="entry name" value="RAS"/>
    <property type="match status" value="1"/>
</dbReference>
<evidence type="ECO:0000313" key="5">
    <source>
        <dbReference type="EMBL" id="RHY10030.1"/>
    </source>
</evidence>
<dbReference type="SUPFAM" id="SSF48403">
    <property type="entry name" value="Ankyrin repeat"/>
    <property type="match status" value="1"/>
</dbReference>
<dbReference type="NCBIfam" id="TIGR00231">
    <property type="entry name" value="small_GTP"/>
    <property type="match status" value="1"/>
</dbReference>
<protein>
    <submittedName>
        <fullName evidence="5">Uncharacterized protein</fullName>
    </submittedName>
</protein>
<dbReference type="SMART" id="SM00248">
    <property type="entry name" value="ANK"/>
    <property type="match status" value="8"/>
</dbReference>
<feature type="region of interest" description="Disordered" evidence="4">
    <location>
        <begin position="859"/>
        <end position="886"/>
    </location>
</feature>
<name>A0A397AQ80_APHAT</name>
<dbReference type="AlphaFoldDB" id="A0A397AQ80"/>
<dbReference type="PROSITE" id="PS51419">
    <property type="entry name" value="RAB"/>
    <property type="match status" value="1"/>
</dbReference>
<dbReference type="InterPro" id="IPR002110">
    <property type="entry name" value="Ankyrin_rpt"/>
</dbReference>
<dbReference type="SMART" id="SM00176">
    <property type="entry name" value="RAN"/>
    <property type="match status" value="1"/>
</dbReference>
<evidence type="ECO:0000256" key="2">
    <source>
        <dbReference type="ARBA" id="ARBA00023134"/>
    </source>
</evidence>
<feature type="compositionally biased region" description="Basic and acidic residues" evidence="4">
    <location>
        <begin position="307"/>
        <end position="316"/>
    </location>
</feature>
<dbReference type="InterPro" id="IPR001806">
    <property type="entry name" value="Small_GTPase"/>
</dbReference>
<dbReference type="FunFam" id="3.40.50.300:FF:000808">
    <property type="entry name" value="Small GTP-binding protein, putative"/>
    <property type="match status" value="1"/>
</dbReference>
<dbReference type="Gene3D" id="3.40.50.300">
    <property type="entry name" value="P-loop containing nucleotide triphosphate hydrolases"/>
    <property type="match status" value="1"/>
</dbReference>
<dbReference type="PANTHER" id="PTHR47977">
    <property type="entry name" value="RAS-RELATED PROTEIN RAB"/>
    <property type="match status" value="1"/>
</dbReference>
<dbReference type="PROSITE" id="PS51421">
    <property type="entry name" value="RAS"/>
    <property type="match status" value="1"/>
</dbReference>
<dbReference type="Gene3D" id="1.25.40.20">
    <property type="entry name" value="Ankyrin repeat-containing domain"/>
    <property type="match status" value="3"/>
</dbReference>
<reference evidence="5 6" key="1">
    <citation type="submission" date="2018-08" db="EMBL/GenBank/DDBJ databases">
        <title>Aphanomyces genome sequencing and annotation.</title>
        <authorList>
            <person name="Minardi D."/>
            <person name="Oidtmann B."/>
            <person name="Van Der Giezen M."/>
            <person name="Studholme D.J."/>
        </authorList>
    </citation>
    <scope>NUCLEOTIDE SEQUENCE [LARGE SCALE GENOMIC DNA]</scope>
    <source>
        <strain evidence="5 6">Kv</strain>
    </source>
</reference>
<feature type="compositionally biased region" description="Basic and acidic residues" evidence="4">
    <location>
        <begin position="250"/>
        <end position="265"/>
    </location>
</feature>
<sequence length="1008" mass="112287">MFSFVTAQYQWYKLEFGLTLLSPWEVFTFSTCPSPRSPIFGLTDGVVVDAIVVFVLSATAYFSVCVVGNGNVGKTSLTTRYAKGRFTDNYKKTIGVDFMERVVTVDGEDIHLMIWDTAGQEEFDSLTSRYYRGAGAVVYVFSTVDRDSFDALPSWQQKVKHECGPSICQVLVQNKIDLVEDAVMTKDEVDDMKEDMRVRLYRTSVQDNQNVEEVFEYLCRRYLKKKAPEEAAVSDIGGGAASPTKKAKPKDKSSRHQSKSERGDGEAPTTPKSKVSTKAKSNRFKGGDDHHGLSFDDIRLTLPPNGEGDHVQRIDDDLQNDDQTDSQRPPKISNPHEDEEASSSMPPHSSDIPDDVGGSGAALEPSKRRTNGKKKDAFFNIMFTYNHITGAKLCYMHVPVEVDAFSVREKLQQEHREAKEERQMAWEDYFAAQWGKAEREATTKTQQRLQHQIEQLSTITVTSRNFELWNTAIERKYYEYVSYSLQDLAIRDTLLTNVHYGLTPLARACTIKDYRLVRILLAHGADSTAKTPSSPYGYMQSVFRASVADVRVFELLVQSLPPSPELELRGLDDDGLSLMHLAAQGGFVDVLERLLALPMTHDLVDTTTPKNRYTALHYAVAGGHVACVVLLLRHMTPSVAAAMTSDGRNALHLALRVEGSHFHLEQLVESFVSANLFEAIDPNGATALHLAVGQNLERIALRLINLGKTPMNVCTKGGVAALHLAVMVENMMLVRALQHHNAMIDIMDDNGQTPLLTAALLNHTECIRLLLDCGADAGCQNKEGHAPLHYLASYCTDPDTFQLFFTKDVAAKILVQHGADVSILNEDKRSVIFLARQWGSHLQLEVYFKLVVKDLAEVTPPSSDHNDQAIDDNSGGSHHRKTKALGTREPLKNKKAGVTLPKVRPVTAVDPTSTSEYDTDAESDPCRHPWTAKSPTRHVCMTPYVKRQLFGRVRAPNKPADLTDEMDELFLYNQPPKPAPEHPQAKHMVFFVRASNLRDIMGLLAATV</sequence>
<dbReference type="GO" id="GO:0003924">
    <property type="term" value="F:GTPase activity"/>
    <property type="evidence" value="ECO:0007669"/>
    <property type="project" value="InterPro"/>
</dbReference>
<dbReference type="InterPro" id="IPR027417">
    <property type="entry name" value="P-loop_NTPase"/>
</dbReference>
<organism evidence="5 6">
    <name type="scientific">Aphanomyces astaci</name>
    <name type="common">Crayfish plague agent</name>
    <dbReference type="NCBI Taxonomy" id="112090"/>
    <lineage>
        <taxon>Eukaryota</taxon>
        <taxon>Sar</taxon>
        <taxon>Stramenopiles</taxon>
        <taxon>Oomycota</taxon>
        <taxon>Saprolegniomycetes</taxon>
        <taxon>Saprolegniales</taxon>
        <taxon>Verrucalvaceae</taxon>
        <taxon>Aphanomyces</taxon>
    </lineage>
</organism>
<dbReference type="SMART" id="SM00175">
    <property type="entry name" value="RAB"/>
    <property type="match status" value="1"/>
</dbReference>
<gene>
    <name evidence="5" type="ORF">DYB36_000037</name>
</gene>
<keyword evidence="1" id="KW-0547">Nucleotide-binding</keyword>
<feature type="repeat" description="ANK" evidence="3">
    <location>
        <begin position="750"/>
        <end position="782"/>
    </location>
</feature>
<dbReference type="VEuPathDB" id="FungiDB:H257_02582"/>
<dbReference type="GO" id="GO:0005525">
    <property type="term" value="F:GTP binding"/>
    <property type="evidence" value="ECO:0007669"/>
    <property type="project" value="UniProtKB-KW"/>
</dbReference>
<dbReference type="EMBL" id="QUSZ01005366">
    <property type="protein sequence ID" value="RHY10030.1"/>
    <property type="molecule type" value="Genomic_DNA"/>
</dbReference>
<proteinExistence type="predicted"/>